<dbReference type="InterPro" id="IPR001789">
    <property type="entry name" value="Sig_transdc_resp-reg_receiver"/>
</dbReference>
<evidence type="ECO:0000259" key="3">
    <source>
        <dbReference type="PROSITE" id="PS50930"/>
    </source>
</evidence>
<dbReference type="SUPFAM" id="SSF52172">
    <property type="entry name" value="CheY-like"/>
    <property type="match status" value="1"/>
</dbReference>
<reference evidence="5" key="1">
    <citation type="journal article" date="2019" name="Int. J. Syst. Evol. Microbiol.">
        <title>The Global Catalogue of Microorganisms (GCM) 10K type strain sequencing project: providing services to taxonomists for standard genome sequencing and annotation.</title>
        <authorList>
            <consortium name="The Broad Institute Genomics Platform"/>
            <consortium name="The Broad Institute Genome Sequencing Center for Infectious Disease"/>
            <person name="Wu L."/>
            <person name="Ma J."/>
        </authorList>
    </citation>
    <scope>NUCLEOTIDE SEQUENCE [LARGE SCALE GENOMIC DNA]</scope>
    <source>
        <strain evidence="5">JCM 31921</strain>
    </source>
</reference>
<dbReference type="PROSITE" id="PS50930">
    <property type="entry name" value="HTH_LYTTR"/>
    <property type="match status" value="1"/>
</dbReference>
<evidence type="ECO:0000313" key="5">
    <source>
        <dbReference type="Proteomes" id="UP001501410"/>
    </source>
</evidence>
<name>A0ABP8MF80_9BACT</name>
<evidence type="ECO:0000313" key="4">
    <source>
        <dbReference type="EMBL" id="GAA4449662.1"/>
    </source>
</evidence>
<dbReference type="SMART" id="SM00448">
    <property type="entry name" value="REC"/>
    <property type="match status" value="1"/>
</dbReference>
<keyword evidence="1" id="KW-0597">Phosphoprotein</keyword>
<dbReference type="SMART" id="SM00850">
    <property type="entry name" value="LytTR"/>
    <property type="match status" value="1"/>
</dbReference>
<feature type="domain" description="HTH LytTR-type" evidence="3">
    <location>
        <begin position="131"/>
        <end position="230"/>
    </location>
</feature>
<dbReference type="Proteomes" id="UP001501410">
    <property type="component" value="Unassembled WGS sequence"/>
</dbReference>
<accession>A0ABP8MF80</accession>
<dbReference type="PROSITE" id="PS50110">
    <property type="entry name" value="RESPONSE_REGULATORY"/>
    <property type="match status" value="1"/>
</dbReference>
<dbReference type="PANTHER" id="PTHR37299:SF1">
    <property type="entry name" value="STAGE 0 SPORULATION PROTEIN A HOMOLOG"/>
    <property type="match status" value="1"/>
</dbReference>
<organism evidence="4 5">
    <name type="scientific">Rurimicrobium arvi</name>
    <dbReference type="NCBI Taxonomy" id="2049916"/>
    <lineage>
        <taxon>Bacteria</taxon>
        <taxon>Pseudomonadati</taxon>
        <taxon>Bacteroidota</taxon>
        <taxon>Chitinophagia</taxon>
        <taxon>Chitinophagales</taxon>
        <taxon>Chitinophagaceae</taxon>
        <taxon>Rurimicrobium</taxon>
    </lineage>
</organism>
<dbReference type="InterPro" id="IPR011006">
    <property type="entry name" value="CheY-like_superfamily"/>
</dbReference>
<keyword evidence="4" id="KW-0238">DNA-binding</keyword>
<evidence type="ECO:0000259" key="2">
    <source>
        <dbReference type="PROSITE" id="PS50110"/>
    </source>
</evidence>
<dbReference type="Pfam" id="PF04397">
    <property type="entry name" value="LytTR"/>
    <property type="match status" value="1"/>
</dbReference>
<proteinExistence type="predicted"/>
<feature type="domain" description="Response regulatory" evidence="2">
    <location>
        <begin position="3"/>
        <end position="114"/>
    </location>
</feature>
<dbReference type="InterPro" id="IPR046947">
    <property type="entry name" value="LytR-like"/>
</dbReference>
<protein>
    <submittedName>
        <fullName evidence="4">LytTR family DNA-binding domain-containing protein</fullName>
    </submittedName>
</protein>
<comment type="caution">
    <text evidence="4">The sequence shown here is derived from an EMBL/GenBank/DDBJ whole genome shotgun (WGS) entry which is preliminary data.</text>
</comment>
<gene>
    <name evidence="4" type="ORF">GCM10023092_04340</name>
</gene>
<dbReference type="Pfam" id="PF00072">
    <property type="entry name" value="Response_reg"/>
    <property type="match status" value="1"/>
</dbReference>
<feature type="modified residue" description="4-aspartylphosphate" evidence="1">
    <location>
        <position position="54"/>
    </location>
</feature>
<dbReference type="PANTHER" id="PTHR37299">
    <property type="entry name" value="TRANSCRIPTIONAL REGULATOR-RELATED"/>
    <property type="match status" value="1"/>
</dbReference>
<dbReference type="InterPro" id="IPR007492">
    <property type="entry name" value="LytTR_DNA-bd_dom"/>
</dbReference>
<dbReference type="RefSeq" id="WP_344822216.1">
    <property type="nucleotide sequence ID" value="NZ_BAABEZ010000002.1"/>
</dbReference>
<dbReference type="Gene3D" id="3.40.50.2300">
    <property type="match status" value="1"/>
</dbReference>
<evidence type="ECO:0000256" key="1">
    <source>
        <dbReference type="PROSITE-ProRule" id="PRU00169"/>
    </source>
</evidence>
<dbReference type="Gene3D" id="2.40.50.1020">
    <property type="entry name" value="LytTr DNA-binding domain"/>
    <property type="match status" value="1"/>
</dbReference>
<sequence length="234" mass="26836">MITAIAIDDEPLALKIVEKFAAQSGQISLAKTFTQTHEAMQYLEENSVDLIFLDINMPSISGIDFFRELKVQPKVIFTTAYSEYAVEGFNLNAVDYLLKPFTFSRFQKALEKALFQLKMHAPDTAVVEPFLTVRADYSLIKIFLKDILLIESLDNYVKIHLQAQKPVLARMPLKTIADMLPKASFVRIHRSYIVPVDKIKSIRNKTVFIEGHELPIGSSFERELMEFFEDRSPR</sequence>
<dbReference type="EMBL" id="BAABEZ010000002">
    <property type="protein sequence ID" value="GAA4449662.1"/>
    <property type="molecule type" value="Genomic_DNA"/>
</dbReference>
<keyword evidence="5" id="KW-1185">Reference proteome</keyword>
<dbReference type="GO" id="GO:0003677">
    <property type="term" value="F:DNA binding"/>
    <property type="evidence" value="ECO:0007669"/>
    <property type="project" value="UniProtKB-KW"/>
</dbReference>